<dbReference type="STRING" id="76193.A0A0N1PIV1"/>
<dbReference type="SUPFAM" id="SSF54373">
    <property type="entry name" value="FAD-linked reductases, C-terminal domain"/>
    <property type="match status" value="1"/>
</dbReference>
<proteinExistence type="inferred from homology"/>
<dbReference type="InParanoid" id="A0A0N1PIV1"/>
<dbReference type="Gene3D" id="3.50.50.60">
    <property type="entry name" value="FAD/NAD(P)-binding domain"/>
    <property type="match status" value="1"/>
</dbReference>
<dbReference type="PROSITE" id="PS00624">
    <property type="entry name" value="GMC_OXRED_2"/>
    <property type="match status" value="1"/>
</dbReference>
<dbReference type="InterPro" id="IPR007867">
    <property type="entry name" value="GMC_OxRtase_C"/>
</dbReference>
<evidence type="ECO:0000313" key="9">
    <source>
        <dbReference type="EMBL" id="KPJ18290.1"/>
    </source>
</evidence>
<comment type="similarity">
    <text evidence="2 6">Belongs to the GMC oxidoreductase family.</text>
</comment>
<dbReference type="SUPFAM" id="SSF51905">
    <property type="entry name" value="FAD/NAD(P)-binding domain"/>
    <property type="match status" value="1"/>
</dbReference>
<evidence type="ECO:0000259" key="8">
    <source>
        <dbReference type="PROSITE" id="PS00624"/>
    </source>
</evidence>
<dbReference type="InterPro" id="IPR036188">
    <property type="entry name" value="FAD/NAD-bd_sf"/>
</dbReference>
<dbReference type="GO" id="GO:0050660">
    <property type="term" value="F:flavin adenine dinucleotide binding"/>
    <property type="evidence" value="ECO:0007669"/>
    <property type="project" value="InterPro"/>
</dbReference>
<dbReference type="Proteomes" id="UP000053240">
    <property type="component" value="Unassembled WGS sequence"/>
</dbReference>
<feature type="domain" description="Glucose-methanol-choline oxidoreductase N-terminal" evidence="7">
    <location>
        <begin position="152"/>
        <end position="175"/>
    </location>
</feature>
<organism evidence="9 10">
    <name type="scientific">Papilio machaon</name>
    <name type="common">Old World swallowtail butterfly</name>
    <dbReference type="NCBI Taxonomy" id="76193"/>
    <lineage>
        <taxon>Eukaryota</taxon>
        <taxon>Metazoa</taxon>
        <taxon>Ecdysozoa</taxon>
        <taxon>Arthropoda</taxon>
        <taxon>Hexapoda</taxon>
        <taxon>Insecta</taxon>
        <taxon>Pterygota</taxon>
        <taxon>Neoptera</taxon>
        <taxon>Endopterygota</taxon>
        <taxon>Lepidoptera</taxon>
        <taxon>Glossata</taxon>
        <taxon>Ditrysia</taxon>
        <taxon>Papilionoidea</taxon>
        <taxon>Papilionidae</taxon>
        <taxon>Papilioninae</taxon>
        <taxon>Papilio</taxon>
    </lineage>
</organism>
<reference evidence="9 10" key="1">
    <citation type="journal article" date="2015" name="Nat. Commun.">
        <title>Outbred genome sequencing and CRISPR/Cas9 gene editing in butterflies.</title>
        <authorList>
            <person name="Li X."/>
            <person name="Fan D."/>
            <person name="Zhang W."/>
            <person name="Liu G."/>
            <person name="Zhang L."/>
            <person name="Zhao L."/>
            <person name="Fang X."/>
            <person name="Chen L."/>
            <person name="Dong Y."/>
            <person name="Chen Y."/>
            <person name="Ding Y."/>
            <person name="Zhao R."/>
            <person name="Feng M."/>
            <person name="Zhu Y."/>
            <person name="Feng Y."/>
            <person name="Jiang X."/>
            <person name="Zhu D."/>
            <person name="Xiang H."/>
            <person name="Feng X."/>
            <person name="Li S."/>
            <person name="Wang J."/>
            <person name="Zhang G."/>
            <person name="Kronforst M.R."/>
            <person name="Wang W."/>
        </authorList>
    </citation>
    <scope>NUCLEOTIDE SEQUENCE [LARGE SCALE GENOMIC DNA]</scope>
    <source>
        <strain evidence="9">Ya'a_city_454_Pm</strain>
        <tissue evidence="9">Whole body</tissue>
    </source>
</reference>
<evidence type="ECO:0000256" key="1">
    <source>
        <dbReference type="ARBA" id="ARBA00001974"/>
    </source>
</evidence>
<feature type="binding site" evidence="5">
    <location>
        <position position="154"/>
    </location>
    <ligand>
        <name>FAD</name>
        <dbReference type="ChEBI" id="CHEBI:57692"/>
    </ligand>
</feature>
<sequence>MQLSMFILLYPLFQRKVEVGRVLNSPIPSWTDPGRVTNLDGKPITQRSSERALKCHQRVLRNAPQPAVIDGDSFDFIIVGAGSGGAVLANRLTEHSRAKVLVVDTGGDPPIEALPGLFQYTPRTRLDKNYTSEYESGRQQCHRNRVANLTSGNVLGGGSSINYMYYVRGNRQDYDDWAAITNDTGWSYRSVLPYFKKSEKLLDPEILHSLYAAYHGTDGYIGVTRQHDNSTEKYFEAVKELGEEVLLDINGERQVGYTQQLLTVAGGARQSTACTYLAAARSRPNLFVLKFTTVTKIIFDDFKNAVGVNAELSNGTKVTLRARKEVLLCAGTINSPKLLMLSGVGPKEHLHEMGISVRVDLPVGYNYRDHVQALLLFKMEKSNASQAAPPLTEFPLTAFTGYVALGEGRSRPDYQVVNLIVPNDSTATLHLCAFNFWFDYDICQKIFDAAKGRYTLLSSVNLIYPKSRGRVSLRSANPLEDARVDTGILTDPADVDNLVLYVQHFLRILNTKYFRSVDAELVDLACAKCNNLEFASADYWRCYVLCLMNTYFHYVGTCAMGSVTDSRLRVRGVQRLRVVDASVMPTTVGGNTNAPVMMIAERAADIIKRAHFGG</sequence>
<dbReference type="Pfam" id="PF05199">
    <property type="entry name" value="GMC_oxred_C"/>
    <property type="match status" value="1"/>
</dbReference>
<dbReference type="EMBL" id="KQ460044">
    <property type="protein sequence ID" value="KPJ18290.1"/>
    <property type="molecule type" value="Genomic_DNA"/>
</dbReference>
<dbReference type="Gene3D" id="3.30.560.10">
    <property type="entry name" value="Glucose Oxidase, domain 3"/>
    <property type="match status" value="1"/>
</dbReference>
<evidence type="ECO:0000256" key="6">
    <source>
        <dbReference type="RuleBase" id="RU003968"/>
    </source>
</evidence>
<keyword evidence="4 5" id="KW-0274">FAD</keyword>
<evidence type="ECO:0000259" key="7">
    <source>
        <dbReference type="PROSITE" id="PS00623"/>
    </source>
</evidence>
<evidence type="ECO:0000256" key="3">
    <source>
        <dbReference type="ARBA" id="ARBA00022630"/>
    </source>
</evidence>
<evidence type="ECO:0000313" key="10">
    <source>
        <dbReference type="Proteomes" id="UP000053240"/>
    </source>
</evidence>
<feature type="domain" description="Glucose-methanol-choline oxidoreductase N-terminal" evidence="8">
    <location>
        <begin position="331"/>
        <end position="345"/>
    </location>
</feature>
<feature type="binding site" evidence="5">
    <location>
        <position position="294"/>
    </location>
    <ligand>
        <name>FAD</name>
        <dbReference type="ChEBI" id="CHEBI:57692"/>
    </ligand>
</feature>
<keyword evidence="10" id="KW-1185">Reference proteome</keyword>
<dbReference type="InterPro" id="IPR000172">
    <property type="entry name" value="GMC_OxRdtase_N"/>
</dbReference>
<accession>A0A0N1PIV1</accession>
<evidence type="ECO:0000256" key="2">
    <source>
        <dbReference type="ARBA" id="ARBA00010790"/>
    </source>
</evidence>
<evidence type="ECO:0000256" key="4">
    <source>
        <dbReference type="ARBA" id="ARBA00022827"/>
    </source>
</evidence>
<name>A0A0N1PIV1_PAPMA</name>
<protein>
    <submittedName>
        <fullName evidence="9">Glucose dehydrogenase [acceptor]</fullName>
    </submittedName>
</protein>
<dbReference type="PROSITE" id="PS00623">
    <property type="entry name" value="GMC_OXRED_1"/>
    <property type="match status" value="1"/>
</dbReference>
<dbReference type="AlphaFoldDB" id="A0A0N1PIV1"/>
<dbReference type="GO" id="GO:0016614">
    <property type="term" value="F:oxidoreductase activity, acting on CH-OH group of donors"/>
    <property type="evidence" value="ECO:0007669"/>
    <property type="project" value="InterPro"/>
</dbReference>
<feature type="binding site" evidence="5">
    <location>
        <position position="551"/>
    </location>
    <ligand>
        <name>substrate</name>
    </ligand>
</feature>
<dbReference type="PANTHER" id="PTHR11552">
    <property type="entry name" value="GLUCOSE-METHANOL-CHOLINE GMC OXIDOREDUCTASE"/>
    <property type="match status" value="1"/>
</dbReference>
<keyword evidence="3 6" id="KW-0285">Flavoprotein</keyword>
<dbReference type="InterPro" id="IPR012132">
    <property type="entry name" value="GMC_OxRdtase"/>
</dbReference>
<gene>
    <name evidence="9" type="ORF">RR48_04736</name>
</gene>
<dbReference type="PANTHER" id="PTHR11552:SF147">
    <property type="entry name" value="CHOLINE DEHYDROGENASE, MITOCHONDRIAL"/>
    <property type="match status" value="1"/>
</dbReference>
<evidence type="ECO:0000256" key="5">
    <source>
        <dbReference type="PIRSR" id="PIRSR000137-2"/>
    </source>
</evidence>
<dbReference type="Pfam" id="PF00732">
    <property type="entry name" value="GMC_oxred_N"/>
    <property type="match status" value="1"/>
</dbReference>
<dbReference type="PIRSF" id="PIRSF000137">
    <property type="entry name" value="Alcohol_oxidase"/>
    <property type="match status" value="1"/>
</dbReference>
<comment type="cofactor">
    <cofactor evidence="1 5">
        <name>FAD</name>
        <dbReference type="ChEBI" id="CHEBI:57692"/>
    </cofactor>
</comment>